<dbReference type="InParanoid" id="A0A672HG01"/>
<reference evidence="16" key="3">
    <citation type="submission" date="2025-09" db="UniProtKB">
        <authorList>
            <consortium name="Ensembl"/>
        </authorList>
    </citation>
    <scope>IDENTIFICATION</scope>
</reference>
<evidence type="ECO:0000313" key="16">
    <source>
        <dbReference type="Ensembl" id="ENSSFAP00005027865.1"/>
    </source>
</evidence>
<evidence type="ECO:0000256" key="3">
    <source>
        <dbReference type="ARBA" id="ARBA00022679"/>
    </source>
</evidence>
<evidence type="ECO:0000256" key="10">
    <source>
        <dbReference type="ARBA" id="ARBA00023180"/>
    </source>
</evidence>
<keyword evidence="3" id="KW-0808">Transferase</keyword>
<keyword evidence="5" id="KW-0735">Signal-anchor</keyword>
<keyword evidence="4" id="KW-0812">Transmembrane</keyword>
<reference evidence="16" key="2">
    <citation type="submission" date="2025-08" db="UniProtKB">
        <authorList>
            <consortium name="Ensembl"/>
        </authorList>
    </citation>
    <scope>IDENTIFICATION</scope>
</reference>
<evidence type="ECO:0000313" key="17">
    <source>
        <dbReference type="Proteomes" id="UP000472267"/>
    </source>
</evidence>
<evidence type="ECO:0000256" key="15">
    <source>
        <dbReference type="SAM" id="MobiDB-lite"/>
    </source>
</evidence>
<evidence type="ECO:0000256" key="4">
    <source>
        <dbReference type="ARBA" id="ARBA00022692"/>
    </source>
</evidence>
<keyword evidence="6" id="KW-1133">Transmembrane helix</keyword>
<evidence type="ECO:0000256" key="1">
    <source>
        <dbReference type="ARBA" id="ARBA00004323"/>
    </source>
</evidence>
<evidence type="ECO:0000256" key="5">
    <source>
        <dbReference type="ARBA" id="ARBA00022968"/>
    </source>
</evidence>
<dbReference type="Pfam" id="PF03567">
    <property type="entry name" value="Sulfotransfer_2"/>
    <property type="match status" value="1"/>
</dbReference>
<dbReference type="Gene3D" id="3.40.50.300">
    <property type="entry name" value="P-loop containing nucleotide triphosphate hydrolases"/>
    <property type="match status" value="1"/>
</dbReference>
<proteinExistence type="inferred from homology"/>
<reference evidence="16" key="1">
    <citation type="submission" date="2019-06" db="EMBL/GenBank/DDBJ databases">
        <authorList>
            <consortium name="Wellcome Sanger Institute Data Sharing"/>
        </authorList>
    </citation>
    <scope>NUCLEOTIDE SEQUENCE [LARGE SCALE GENOMIC DNA]</scope>
</reference>
<comment type="subcellular location">
    <subcellularLocation>
        <location evidence="1">Golgi apparatus membrane</location>
        <topology evidence="1">Single-pass type II membrane protein</topology>
    </subcellularLocation>
</comment>
<dbReference type="AlphaFoldDB" id="A0A672HG01"/>
<dbReference type="InterPro" id="IPR007734">
    <property type="entry name" value="Heparan_SO4_2-O-STrfase"/>
</dbReference>
<feature type="region of interest" description="Disordered" evidence="15">
    <location>
        <begin position="22"/>
        <end position="46"/>
    </location>
</feature>
<dbReference type="PANTHER" id="PTHR12129:SF17">
    <property type="entry name" value="HEPARAN SULFATE 2-O-SULFOTRANSFERASE 1"/>
    <property type="match status" value="1"/>
</dbReference>
<dbReference type="GO" id="GO:0000139">
    <property type="term" value="C:Golgi membrane"/>
    <property type="evidence" value="ECO:0007669"/>
    <property type="project" value="UniProtKB-SubCell"/>
</dbReference>
<evidence type="ECO:0000256" key="2">
    <source>
        <dbReference type="ARBA" id="ARBA00010569"/>
    </source>
</evidence>
<evidence type="ECO:0000256" key="11">
    <source>
        <dbReference type="ARBA" id="ARBA00039773"/>
    </source>
</evidence>
<evidence type="ECO:0000256" key="9">
    <source>
        <dbReference type="ARBA" id="ARBA00023157"/>
    </source>
</evidence>
<evidence type="ECO:0000256" key="13">
    <source>
        <dbReference type="ARBA" id="ARBA00093670"/>
    </source>
</evidence>
<protein>
    <recommendedName>
        <fullName evidence="11">Heparan sulfate 2-O-sulfotransferase 1</fullName>
    </recommendedName>
    <alternativeName>
        <fullName evidence="14">2-O-sulfotransferase</fullName>
    </alternativeName>
    <alternativeName>
        <fullName evidence="13">HS 2-O-sulfotransferase</fullName>
    </alternativeName>
    <alternativeName>
        <fullName evidence="12">Heparan sulfate 2-sulfotransferase</fullName>
    </alternativeName>
</protein>
<evidence type="ECO:0000256" key="7">
    <source>
        <dbReference type="ARBA" id="ARBA00023034"/>
    </source>
</evidence>
<dbReference type="InterPro" id="IPR027417">
    <property type="entry name" value="P-loop_NTPase"/>
</dbReference>
<dbReference type="InterPro" id="IPR005331">
    <property type="entry name" value="Sulfotransferase"/>
</dbReference>
<comment type="similarity">
    <text evidence="2">Belongs to the sulfotransferase 3 family.</text>
</comment>
<keyword evidence="9" id="KW-1015">Disulfide bond</keyword>
<organism evidence="16 17">
    <name type="scientific">Salarias fasciatus</name>
    <name type="common">Jewelled blenny</name>
    <name type="synonym">Blennius fasciatus</name>
    <dbReference type="NCBI Taxonomy" id="181472"/>
    <lineage>
        <taxon>Eukaryota</taxon>
        <taxon>Metazoa</taxon>
        <taxon>Chordata</taxon>
        <taxon>Craniata</taxon>
        <taxon>Vertebrata</taxon>
        <taxon>Euteleostomi</taxon>
        <taxon>Actinopterygii</taxon>
        <taxon>Neopterygii</taxon>
        <taxon>Teleostei</taxon>
        <taxon>Neoteleostei</taxon>
        <taxon>Acanthomorphata</taxon>
        <taxon>Ovalentaria</taxon>
        <taxon>Blenniimorphae</taxon>
        <taxon>Blenniiformes</taxon>
        <taxon>Blennioidei</taxon>
        <taxon>Blenniidae</taxon>
        <taxon>Salariinae</taxon>
        <taxon>Salarias</taxon>
    </lineage>
</organism>
<evidence type="ECO:0000256" key="12">
    <source>
        <dbReference type="ARBA" id="ARBA00093643"/>
    </source>
</evidence>
<evidence type="ECO:0000256" key="14">
    <source>
        <dbReference type="ARBA" id="ARBA00093675"/>
    </source>
</evidence>
<keyword evidence="7" id="KW-0333">Golgi apparatus</keyword>
<dbReference type="GO" id="GO:0004394">
    <property type="term" value="F:heparan sulfate 2-sulfotransferase activity"/>
    <property type="evidence" value="ECO:0007669"/>
    <property type="project" value="TreeGrafter"/>
</dbReference>
<keyword evidence="8" id="KW-0472">Membrane</keyword>
<evidence type="ECO:0000256" key="8">
    <source>
        <dbReference type="ARBA" id="ARBA00023136"/>
    </source>
</evidence>
<accession>A0A672HG01</accession>
<keyword evidence="17" id="KW-1185">Reference proteome</keyword>
<keyword evidence="10" id="KW-0325">Glycoprotein</keyword>
<dbReference type="Proteomes" id="UP000472267">
    <property type="component" value="Chromosome 17"/>
</dbReference>
<evidence type="ECO:0000256" key="6">
    <source>
        <dbReference type="ARBA" id="ARBA00022989"/>
    </source>
</evidence>
<sequence length="120" mass="13909">VMLIEKQIQKLDEWRAKLGETLPAPEVAETEQRVGEDQPPPARGDNTVIIYNRVPQTASTSFTNIAYDLCRKNQFHVLHVNISPNNPVLSLQDQVMIVFTVLRNGQFVFVWRIHFIYYQL</sequence>
<name>A0A672HG01_SALFA</name>
<dbReference type="Ensembl" id="ENSSFAT00005028923.1">
    <property type="protein sequence ID" value="ENSSFAP00005027865.1"/>
    <property type="gene ID" value="ENSSFAG00005014222.1"/>
</dbReference>
<dbReference type="PANTHER" id="PTHR12129">
    <property type="entry name" value="HEPARAN SULFATE 2-O-SULFOTRANSFERASE"/>
    <property type="match status" value="1"/>
</dbReference>